<gene>
    <name evidence="2" type="ORF">BLNAU_23398</name>
</gene>
<organism evidence="2 3">
    <name type="scientific">Blattamonas nauphoetae</name>
    <dbReference type="NCBI Taxonomy" id="2049346"/>
    <lineage>
        <taxon>Eukaryota</taxon>
        <taxon>Metamonada</taxon>
        <taxon>Preaxostyla</taxon>
        <taxon>Oxymonadida</taxon>
        <taxon>Blattamonas</taxon>
    </lineage>
</organism>
<sequence length="117" mass="13639">MLNHTHQRSPSIFALPHMSHQQTRYHRSRVQEQMAASSAREKIEDNRHKHEKTGTTDESETRIPRPVPQTERKDMKFIEKTPTSEQVFFSQIDSTGALIGEETDCIVEMDFEILLFV</sequence>
<evidence type="ECO:0000313" key="3">
    <source>
        <dbReference type="Proteomes" id="UP001281761"/>
    </source>
</evidence>
<evidence type="ECO:0000256" key="1">
    <source>
        <dbReference type="SAM" id="MobiDB-lite"/>
    </source>
</evidence>
<feature type="region of interest" description="Disordered" evidence="1">
    <location>
        <begin position="1"/>
        <end position="74"/>
    </location>
</feature>
<keyword evidence="3" id="KW-1185">Reference proteome</keyword>
<accession>A0ABQ9WUI5</accession>
<evidence type="ECO:0000313" key="2">
    <source>
        <dbReference type="EMBL" id="KAK2941695.1"/>
    </source>
</evidence>
<dbReference type="Proteomes" id="UP001281761">
    <property type="component" value="Unassembled WGS sequence"/>
</dbReference>
<name>A0ABQ9WUI5_9EUKA</name>
<protein>
    <submittedName>
        <fullName evidence="2">Uncharacterized protein</fullName>
    </submittedName>
</protein>
<dbReference type="EMBL" id="JARBJD010000474">
    <property type="protein sequence ID" value="KAK2941695.1"/>
    <property type="molecule type" value="Genomic_DNA"/>
</dbReference>
<comment type="caution">
    <text evidence="2">The sequence shown here is derived from an EMBL/GenBank/DDBJ whole genome shotgun (WGS) entry which is preliminary data.</text>
</comment>
<proteinExistence type="predicted"/>
<feature type="compositionally biased region" description="Basic and acidic residues" evidence="1">
    <location>
        <begin position="39"/>
        <end position="63"/>
    </location>
</feature>
<reference evidence="2 3" key="1">
    <citation type="journal article" date="2022" name="bioRxiv">
        <title>Genomics of Preaxostyla Flagellates Illuminates Evolutionary Transitions and the Path Towards Mitochondrial Loss.</title>
        <authorList>
            <person name="Novak L.V.F."/>
            <person name="Treitli S.C."/>
            <person name="Pyrih J."/>
            <person name="Halakuc P."/>
            <person name="Pipaliya S.V."/>
            <person name="Vacek V."/>
            <person name="Brzon O."/>
            <person name="Soukal P."/>
            <person name="Eme L."/>
            <person name="Dacks J.B."/>
            <person name="Karnkowska A."/>
            <person name="Elias M."/>
            <person name="Hampl V."/>
        </authorList>
    </citation>
    <scope>NUCLEOTIDE SEQUENCE [LARGE SCALE GENOMIC DNA]</scope>
    <source>
        <strain evidence="2">NAU3</strain>
        <tissue evidence="2">Gut</tissue>
    </source>
</reference>